<feature type="region of interest" description="Disordered" evidence="1">
    <location>
        <begin position="655"/>
        <end position="684"/>
    </location>
</feature>
<evidence type="ECO:0000313" key="3">
    <source>
        <dbReference type="Proteomes" id="UP000054007"/>
    </source>
</evidence>
<organism evidence="2 3">
    <name type="scientific">Cylindrobasidium torrendii FP15055 ss-10</name>
    <dbReference type="NCBI Taxonomy" id="1314674"/>
    <lineage>
        <taxon>Eukaryota</taxon>
        <taxon>Fungi</taxon>
        <taxon>Dikarya</taxon>
        <taxon>Basidiomycota</taxon>
        <taxon>Agaricomycotina</taxon>
        <taxon>Agaricomycetes</taxon>
        <taxon>Agaricomycetidae</taxon>
        <taxon>Agaricales</taxon>
        <taxon>Marasmiineae</taxon>
        <taxon>Physalacriaceae</taxon>
        <taxon>Cylindrobasidium</taxon>
    </lineage>
</organism>
<keyword evidence="3" id="KW-1185">Reference proteome</keyword>
<feature type="compositionally biased region" description="Low complexity" evidence="1">
    <location>
        <begin position="461"/>
        <end position="473"/>
    </location>
</feature>
<dbReference type="EMBL" id="KN880588">
    <property type="protein sequence ID" value="KIY65486.1"/>
    <property type="molecule type" value="Genomic_DNA"/>
</dbReference>
<dbReference type="AlphaFoldDB" id="A0A0D7B7H2"/>
<feature type="region of interest" description="Disordered" evidence="1">
    <location>
        <begin position="451"/>
        <end position="473"/>
    </location>
</feature>
<evidence type="ECO:0000313" key="2">
    <source>
        <dbReference type="EMBL" id="KIY65486.1"/>
    </source>
</evidence>
<feature type="compositionally biased region" description="Polar residues" evidence="1">
    <location>
        <begin position="1"/>
        <end position="13"/>
    </location>
</feature>
<feature type="compositionally biased region" description="Low complexity" evidence="1">
    <location>
        <begin position="313"/>
        <end position="324"/>
    </location>
</feature>
<feature type="compositionally biased region" description="Polar residues" evidence="1">
    <location>
        <begin position="31"/>
        <end position="41"/>
    </location>
</feature>
<gene>
    <name evidence="2" type="ORF">CYLTODRAFT_445321</name>
</gene>
<proteinExistence type="predicted"/>
<dbReference type="STRING" id="1314674.A0A0D7B7H2"/>
<feature type="region of interest" description="Disordered" evidence="1">
    <location>
        <begin position="957"/>
        <end position="976"/>
    </location>
</feature>
<name>A0A0D7B7H2_9AGAR</name>
<dbReference type="Proteomes" id="UP000054007">
    <property type="component" value="Unassembled WGS sequence"/>
</dbReference>
<dbReference type="OrthoDB" id="3210731at2759"/>
<accession>A0A0D7B7H2</accession>
<reference evidence="2 3" key="1">
    <citation type="journal article" date="2015" name="Fungal Genet. Biol.">
        <title>Evolution of novel wood decay mechanisms in Agaricales revealed by the genome sequences of Fistulina hepatica and Cylindrobasidium torrendii.</title>
        <authorList>
            <person name="Floudas D."/>
            <person name="Held B.W."/>
            <person name="Riley R."/>
            <person name="Nagy L.G."/>
            <person name="Koehler G."/>
            <person name="Ransdell A.S."/>
            <person name="Younus H."/>
            <person name="Chow J."/>
            <person name="Chiniquy J."/>
            <person name="Lipzen A."/>
            <person name="Tritt A."/>
            <person name="Sun H."/>
            <person name="Haridas S."/>
            <person name="LaButti K."/>
            <person name="Ohm R.A."/>
            <person name="Kues U."/>
            <person name="Blanchette R.A."/>
            <person name="Grigoriev I.V."/>
            <person name="Minto R.E."/>
            <person name="Hibbett D.S."/>
        </authorList>
    </citation>
    <scope>NUCLEOTIDE SEQUENCE [LARGE SCALE GENOMIC DNA]</scope>
    <source>
        <strain evidence="2 3">FP15055 ss-10</strain>
    </source>
</reference>
<feature type="region of interest" description="Disordered" evidence="1">
    <location>
        <begin position="1"/>
        <end position="41"/>
    </location>
</feature>
<protein>
    <submittedName>
        <fullName evidence="2">Uncharacterized protein</fullName>
    </submittedName>
</protein>
<feature type="region of interest" description="Disordered" evidence="1">
    <location>
        <begin position="265"/>
        <end position="329"/>
    </location>
</feature>
<evidence type="ECO:0000256" key="1">
    <source>
        <dbReference type="SAM" id="MobiDB-lite"/>
    </source>
</evidence>
<sequence>MSVRTPSRTSYARSRSPFDAETPVRRHGTSPPGSVSSQSPTVMNTLGIQRLNIVNRVAIEGRAKKDRDSVGIKMYLKLSLPVDSVDPGMSIPLFPEDNIKVVTSHVHPLDSNSVPYHFDPKAAPLLHRAARSLCLSSRSNITFNDAFAIDPGASVYRASSSSTTSNGDNGLVDEKYSGSIVVSGYNVSFVVPKYIPEPAEPSSKISFGQSRRMSLSDRPHAHFMAAIEMLVPYVSRPPRSPYLLSIPAPTKCLNNTIKLRIFPPRDSSASTASLSDDDGGTWDLASEPPVTRAQSKLSRRQSVHSFADDESSDSSPTGSTDGSSLNGSFPSTERIRIRWAKPKQISHSDGRRRVGVREVKGDMTCVVKGKMRDPDTSRSGSEGIIMDIDYRATCKGLWYDGVATHLALEVGLTAKSSDVYWVSESRTGWEVTGGDGFMGFDAGVPTPRLKHGESFEGDIGSPTSSGFRSRASSSTSSSASLLRAPLPGTNNIAEYSFEGSVSTIPSVGTSTSNLSQSEGLLEAPPPSQPIMIHVNINEFIPPNHNIFTFSISGTILIVPKPTRSQHTSTPAATEVARFGSVSDPQPVVLPQFSIFVGESSTTATMVRNEVDKGAATVEVYNTVGDYRHDPQARKTVLQKGANTKCGTEGGRIAYRTLPPSQPNGILKSSAPRPRTPGSANTSANISSTSLSKALSFVQPHDGPSIIPYVHAVVTPLKTQGSALPNAYAVRVSLTSTDTESLEFGLGYPDKEGNQPRVDIASVSVDGTPVHFDTVAAANPSSGEVSVVGDGGVMFGQMSGKEWISWVRVHGGGIPSGRVVVDYVVQLPSDVKGKKNTVGFDVFLPTFALPVGRLEVIIEDNSAFDVDTERTNLSFSGARGHLLQFSISAFFYPIVHLTVTNSKRPGTLMTAKYTLPLLLLTSLVLLISIYVSSPSADYSGSVLQLPRIWTQHPHTSSVTPATIQSIPSSSSPPEETMAATLHPAEPTFSLSLETPVETDVIDVEDPEPTLDVPQPPYEVEVYGAYPNPLQRLLDLRWEDFEPLAEATYEKLADAVRSVWQACRRAYHFPIPPA</sequence>